<keyword evidence="4 7" id="KW-0863">Zinc-finger</keyword>
<dbReference type="AlphaFoldDB" id="A0A653DLP2"/>
<feature type="domain" description="C2H2-type" evidence="9">
    <location>
        <begin position="126"/>
        <end position="153"/>
    </location>
</feature>
<evidence type="ECO:0000256" key="8">
    <source>
        <dbReference type="SAM" id="MobiDB-lite"/>
    </source>
</evidence>
<accession>A0A653DLP2</accession>
<dbReference type="Gene3D" id="3.30.160.60">
    <property type="entry name" value="Classic Zinc Finger"/>
    <property type="match status" value="5"/>
</dbReference>
<keyword evidence="11" id="KW-1185">Reference proteome</keyword>
<reference evidence="10 11" key="1">
    <citation type="submission" date="2019-01" db="EMBL/GenBank/DDBJ databases">
        <authorList>
            <person name="Sayadi A."/>
        </authorList>
    </citation>
    <scope>NUCLEOTIDE SEQUENCE [LARGE SCALE GENOMIC DNA]</scope>
</reference>
<evidence type="ECO:0000313" key="10">
    <source>
        <dbReference type="EMBL" id="VEN60422.1"/>
    </source>
</evidence>
<dbReference type="PANTHER" id="PTHR24394">
    <property type="entry name" value="ZINC FINGER PROTEIN"/>
    <property type="match status" value="1"/>
</dbReference>
<name>A0A653DLP2_CALMS</name>
<dbReference type="GO" id="GO:0005634">
    <property type="term" value="C:nucleus"/>
    <property type="evidence" value="ECO:0007669"/>
    <property type="project" value="UniProtKB-SubCell"/>
</dbReference>
<feature type="domain" description="C2H2-type" evidence="9">
    <location>
        <begin position="182"/>
        <end position="209"/>
    </location>
</feature>
<feature type="domain" description="C2H2-type" evidence="9">
    <location>
        <begin position="154"/>
        <end position="181"/>
    </location>
</feature>
<evidence type="ECO:0000256" key="2">
    <source>
        <dbReference type="ARBA" id="ARBA00022723"/>
    </source>
</evidence>
<feature type="domain" description="C2H2-type" evidence="9">
    <location>
        <begin position="209"/>
        <end position="233"/>
    </location>
</feature>
<dbReference type="InterPro" id="IPR013087">
    <property type="entry name" value="Znf_C2H2_type"/>
</dbReference>
<feature type="region of interest" description="Disordered" evidence="8">
    <location>
        <begin position="18"/>
        <end position="63"/>
    </location>
</feature>
<dbReference type="InterPro" id="IPR036236">
    <property type="entry name" value="Znf_C2H2_sf"/>
</dbReference>
<evidence type="ECO:0000256" key="4">
    <source>
        <dbReference type="ARBA" id="ARBA00022771"/>
    </source>
</evidence>
<dbReference type="FunFam" id="3.30.160.60:FF:001182">
    <property type="entry name" value="Zinc finger, C2H2 type"/>
    <property type="match status" value="1"/>
</dbReference>
<dbReference type="SMART" id="SM00355">
    <property type="entry name" value="ZnF_C2H2"/>
    <property type="match status" value="6"/>
</dbReference>
<evidence type="ECO:0000256" key="6">
    <source>
        <dbReference type="ARBA" id="ARBA00023242"/>
    </source>
</evidence>
<keyword evidence="2" id="KW-0479">Metal-binding</keyword>
<keyword evidence="6" id="KW-0539">Nucleus</keyword>
<keyword evidence="3" id="KW-0677">Repeat</keyword>
<evidence type="ECO:0000256" key="7">
    <source>
        <dbReference type="PROSITE-ProRule" id="PRU00042"/>
    </source>
</evidence>
<feature type="compositionally biased region" description="Basic and acidic residues" evidence="8">
    <location>
        <begin position="52"/>
        <end position="63"/>
    </location>
</feature>
<dbReference type="Pfam" id="PF00096">
    <property type="entry name" value="zf-C2H2"/>
    <property type="match status" value="5"/>
</dbReference>
<keyword evidence="5" id="KW-0862">Zinc</keyword>
<dbReference type="PANTHER" id="PTHR24394:SF29">
    <property type="entry name" value="MYONEURIN"/>
    <property type="match status" value="1"/>
</dbReference>
<dbReference type="OrthoDB" id="427030at2759"/>
<evidence type="ECO:0000256" key="5">
    <source>
        <dbReference type="ARBA" id="ARBA00022833"/>
    </source>
</evidence>
<dbReference type="FunFam" id="3.30.160.60:FF:000624">
    <property type="entry name" value="zinc finger protein 697"/>
    <property type="match status" value="1"/>
</dbReference>
<sequence length="241" mass="28199">MNMYSAMFCHSIFAQDDPNETEIKREDIRSDLQDPYPYTPNNIPSESYSVPLKEKPTEEPRNEPKIAKQQKCNICGKVLSSASSYYVHLKQHSDNKPYQCSHCEASFCRKPYLEVHMRTHTGERPFECEICKKRFTQKSSLNTHKRSHTGLRPYACPVCLKRFSVKSYLNAHQWIHAADNGIRCATCHMTFNNKSQYLEHLRSHSTKGYDCEFCSRAFSKESYLIRHRIRVHSKVLQNQPK</sequence>
<dbReference type="Pfam" id="PF12874">
    <property type="entry name" value="zf-met"/>
    <property type="match status" value="1"/>
</dbReference>
<evidence type="ECO:0000313" key="11">
    <source>
        <dbReference type="Proteomes" id="UP000410492"/>
    </source>
</evidence>
<dbReference type="FunFam" id="3.30.160.60:FF:000557">
    <property type="entry name" value="zinc finger and SCAN domain-containing protein 29"/>
    <property type="match status" value="1"/>
</dbReference>
<dbReference type="PROSITE" id="PS50157">
    <property type="entry name" value="ZINC_FINGER_C2H2_2"/>
    <property type="match status" value="6"/>
</dbReference>
<protein>
    <recommendedName>
        <fullName evidence="9">C2H2-type domain-containing protein</fullName>
    </recommendedName>
</protein>
<dbReference type="Proteomes" id="UP000410492">
    <property type="component" value="Unassembled WGS sequence"/>
</dbReference>
<comment type="subcellular location">
    <subcellularLocation>
        <location evidence="1">Nucleus</location>
    </subcellularLocation>
</comment>
<dbReference type="EMBL" id="CAACVG010012503">
    <property type="protein sequence ID" value="VEN60422.1"/>
    <property type="molecule type" value="Genomic_DNA"/>
</dbReference>
<dbReference type="SUPFAM" id="SSF57667">
    <property type="entry name" value="beta-beta-alpha zinc fingers"/>
    <property type="match status" value="4"/>
</dbReference>
<organism evidence="10 11">
    <name type="scientific">Callosobruchus maculatus</name>
    <name type="common">Southern cowpea weevil</name>
    <name type="synonym">Pulse bruchid</name>
    <dbReference type="NCBI Taxonomy" id="64391"/>
    <lineage>
        <taxon>Eukaryota</taxon>
        <taxon>Metazoa</taxon>
        <taxon>Ecdysozoa</taxon>
        <taxon>Arthropoda</taxon>
        <taxon>Hexapoda</taxon>
        <taxon>Insecta</taxon>
        <taxon>Pterygota</taxon>
        <taxon>Neoptera</taxon>
        <taxon>Endopterygota</taxon>
        <taxon>Coleoptera</taxon>
        <taxon>Polyphaga</taxon>
        <taxon>Cucujiformia</taxon>
        <taxon>Chrysomeloidea</taxon>
        <taxon>Chrysomelidae</taxon>
        <taxon>Bruchinae</taxon>
        <taxon>Bruchini</taxon>
        <taxon>Callosobruchus</taxon>
    </lineage>
</organism>
<dbReference type="GO" id="GO:0008270">
    <property type="term" value="F:zinc ion binding"/>
    <property type="evidence" value="ECO:0007669"/>
    <property type="project" value="UniProtKB-KW"/>
</dbReference>
<evidence type="ECO:0000259" key="9">
    <source>
        <dbReference type="PROSITE" id="PS50157"/>
    </source>
</evidence>
<proteinExistence type="predicted"/>
<evidence type="ECO:0000256" key="1">
    <source>
        <dbReference type="ARBA" id="ARBA00004123"/>
    </source>
</evidence>
<gene>
    <name evidence="10" type="ORF">CALMAC_LOCUS18124</name>
</gene>
<feature type="domain" description="C2H2-type" evidence="9">
    <location>
        <begin position="98"/>
        <end position="125"/>
    </location>
</feature>
<feature type="compositionally biased region" description="Basic and acidic residues" evidence="8">
    <location>
        <begin position="21"/>
        <end position="32"/>
    </location>
</feature>
<feature type="domain" description="C2H2-type" evidence="9">
    <location>
        <begin position="70"/>
        <end position="97"/>
    </location>
</feature>
<dbReference type="PROSITE" id="PS00028">
    <property type="entry name" value="ZINC_FINGER_C2H2_1"/>
    <property type="match status" value="5"/>
</dbReference>
<dbReference type="GO" id="GO:0000981">
    <property type="term" value="F:DNA-binding transcription factor activity, RNA polymerase II-specific"/>
    <property type="evidence" value="ECO:0007669"/>
    <property type="project" value="TreeGrafter"/>
</dbReference>
<evidence type="ECO:0000256" key="3">
    <source>
        <dbReference type="ARBA" id="ARBA00022737"/>
    </source>
</evidence>
<feature type="compositionally biased region" description="Polar residues" evidence="8">
    <location>
        <begin position="39"/>
        <end position="48"/>
    </location>
</feature>